<dbReference type="Proteomes" id="UP000295023">
    <property type="component" value="Unassembled WGS sequence"/>
</dbReference>
<accession>A0A4R4DSC5</accession>
<reference evidence="2 3" key="1">
    <citation type="submission" date="2019-03" db="EMBL/GenBank/DDBJ databases">
        <title>Paracraurococcus aquatilis NE82 genome sequence.</title>
        <authorList>
            <person name="Zhao Y."/>
            <person name="Du Z."/>
        </authorList>
    </citation>
    <scope>NUCLEOTIDE SEQUENCE [LARGE SCALE GENOMIC DNA]</scope>
    <source>
        <strain evidence="2 3">NE82</strain>
    </source>
</reference>
<evidence type="ECO:0000256" key="1">
    <source>
        <dbReference type="SAM" id="Phobius"/>
    </source>
</evidence>
<sequence>MPYLLEFLLFLLPFAAYALWRRFNPGIEPGSRLMLAAAAGVLLMFLFAVWYGLSVSMRPHEVYVPARLGPDGRVIPGQVEPRR</sequence>
<dbReference type="RefSeq" id="WP_132286412.1">
    <property type="nucleotide sequence ID" value="NZ_SKBM01000005.1"/>
</dbReference>
<dbReference type="AlphaFoldDB" id="A0A4R4DSC5"/>
<evidence type="ECO:0000313" key="3">
    <source>
        <dbReference type="Proteomes" id="UP000295023"/>
    </source>
</evidence>
<name>A0A4R4DSC5_9PROT</name>
<keyword evidence="1" id="KW-0812">Transmembrane</keyword>
<evidence type="ECO:0008006" key="4">
    <source>
        <dbReference type="Google" id="ProtNLM"/>
    </source>
</evidence>
<organism evidence="2 3">
    <name type="scientific">Roseicella aquatilis</name>
    <dbReference type="NCBI Taxonomy" id="2527868"/>
    <lineage>
        <taxon>Bacteria</taxon>
        <taxon>Pseudomonadati</taxon>
        <taxon>Pseudomonadota</taxon>
        <taxon>Alphaproteobacteria</taxon>
        <taxon>Acetobacterales</taxon>
        <taxon>Roseomonadaceae</taxon>
        <taxon>Roseicella</taxon>
    </lineage>
</organism>
<evidence type="ECO:0000313" key="2">
    <source>
        <dbReference type="EMBL" id="TCZ64478.1"/>
    </source>
</evidence>
<keyword evidence="1" id="KW-0472">Membrane</keyword>
<dbReference type="OrthoDB" id="7277314at2"/>
<feature type="transmembrane region" description="Helical" evidence="1">
    <location>
        <begin position="34"/>
        <end position="53"/>
    </location>
</feature>
<protein>
    <recommendedName>
        <fullName evidence="4">NADH-quinone oxidoreductase subunit M</fullName>
    </recommendedName>
</protein>
<keyword evidence="3" id="KW-1185">Reference proteome</keyword>
<comment type="caution">
    <text evidence="2">The sequence shown here is derived from an EMBL/GenBank/DDBJ whole genome shotgun (WGS) entry which is preliminary data.</text>
</comment>
<proteinExistence type="predicted"/>
<keyword evidence="1" id="KW-1133">Transmembrane helix</keyword>
<dbReference type="EMBL" id="SKBM01000005">
    <property type="protein sequence ID" value="TCZ64478.1"/>
    <property type="molecule type" value="Genomic_DNA"/>
</dbReference>
<gene>
    <name evidence="2" type="ORF">EXY23_07485</name>
</gene>